<dbReference type="EMBL" id="CP108222">
    <property type="protein sequence ID" value="WTT18702.1"/>
    <property type="molecule type" value="Genomic_DNA"/>
</dbReference>
<organism evidence="2">
    <name type="scientific">Streptomyces sp. NBC_00093</name>
    <dbReference type="NCBI Taxonomy" id="2975649"/>
    <lineage>
        <taxon>Bacteria</taxon>
        <taxon>Bacillati</taxon>
        <taxon>Actinomycetota</taxon>
        <taxon>Actinomycetes</taxon>
        <taxon>Kitasatosporales</taxon>
        <taxon>Streptomycetaceae</taxon>
        <taxon>Streptomyces</taxon>
    </lineage>
</organism>
<proteinExistence type="predicted"/>
<dbReference type="AlphaFoldDB" id="A0AAU2A210"/>
<evidence type="ECO:0000313" key="2">
    <source>
        <dbReference type="EMBL" id="WTT18702.1"/>
    </source>
</evidence>
<keyword evidence="1" id="KW-0472">Membrane</keyword>
<protein>
    <submittedName>
        <fullName evidence="2">Uncharacterized protein</fullName>
    </submittedName>
</protein>
<evidence type="ECO:0000256" key="1">
    <source>
        <dbReference type="SAM" id="Phobius"/>
    </source>
</evidence>
<gene>
    <name evidence="2" type="ORF">OHA22_25830</name>
</gene>
<sequence length="60" mass="6448">MLLLQVLYGLCQFALSMLAQLRLGLFGLILLSTIFVGIRSRHNGLAVGAAVVFALLMTQA</sequence>
<keyword evidence="1" id="KW-0812">Transmembrane</keyword>
<accession>A0AAU2A210</accession>
<reference evidence="2" key="1">
    <citation type="submission" date="2022-10" db="EMBL/GenBank/DDBJ databases">
        <title>The complete genomes of actinobacterial strains from the NBC collection.</title>
        <authorList>
            <person name="Joergensen T.S."/>
            <person name="Alvarez Arevalo M."/>
            <person name="Sterndorff E.B."/>
            <person name="Faurdal D."/>
            <person name="Vuksanovic O."/>
            <person name="Mourched A.-S."/>
            <person name="Charusanti P."/>
            <person name="Shaw S."/>
            <person name="Blin K."/>
            <person name="Weber T."/>
        </authorList>
    </citation>
    <scope>NUCLEOTIDE SEQUENCE</scope>
    <source>
        <strain evidence="2">NBC_00093</strain>
    </source>
</reference>
<keyword evidence="1" id="KW-1133">Transmembrane helix</keyword>
<feature type="transmembrane region" description="Helical" evidence="1">
    <location>
        <begin position="6"/>
        <end position="31"/>
    </location>
</feature>
<name>A0AAU2A210_9ACTN</name>